<dbReference type="InterPro" id="IPR050525">
    <property type="entry name" value="ECM_Assembly_Org"/>
</dbReference>
<evidence type="ECO:0000313" key="3">
    <source>
        <dbReference type="EMBL" id="CEK71298.1"/>
    </source>
</evidence>
<feature type="signal peptide" evidence="1">
    <location>
        <begin position="1"/>
        <end position="22"/>
    </location>
</feature>
<dbReference type="Gene3D" id="3.40.50.410">
    <property type="entry name" value="von Willebrand factor, type A domain"/>
    <property type="match status" value="1"/>
</dbReference>
<gene>
    <name evidence="3" type="primary">ORF77754</name>
    <name evidence="4" type="synonym">ORF77760</name>
</gene>
<proteinExistence type="predicted"/>
<evidence type="ECO:0000256" key="1">
    <source>
        <dbReference type="SAM" id="SignalP"/>
    </source>
</evidence>
<feature type="domain" description="VWFA" evidence="2">
    <location>
        <begin position="35"/>
        <end position="156"/>
    </location>
</feature>
<dbReference type="PROSITE" id="PS50234">
    <property type="entry name" value="VWFA"/>
    <property type="match status" value="1"/>
</dbReference>
<dbReference type="EMBL" id="HACG01024434">
    <property type="protein sequence ID" value="CEK71299.1"/>
    <property type="molecule type" value="Transcribed_RNA"/>
</dbReference>
<dbReference type="InterPro" id="IPR002035">
    <property type="entry name" value="VWF_A"/>
</dbReference>
<dbReference type="InterPro" id="IPR036465">
    <property type="entry name" value="vWFA_dom_sf"/>
</dbReference>
<dbReference type="EMBL" id="HACG01024433">
    <property type="protein sequence ID" value="CEK71298.1"/>
    <property type="molecule type" value="Transcribed_RNA"/>
</dbReference>
<sequence>MSIWPTMLVSIFFLTTCQDVRAQTTSSDLNRNAMDLLFLIDSTYYITESNFRVVLQSILNFIETLPVGPDTVNVAAISYGVATERTDFTGDMTILRDRIPKLRYDGQTSLTHIAFDVAAAAMTSQKSLRPNARKVVILVTESISVYPSKVGRALKN</sequence>
<evidence type="ECO:0000259" key="2">
    <source>
        <dbReference type="PROSITE" id="PS50234"/>
    </source>
</evidence>
<organism evidence="3">
    <name type="scientific">Arion vulgaris</name>
    <dbReference type="NCBI Taxonomy" id="1028688"/>
    <lineage>
        <taxon>Eukaryota</taxon>
        <taxon>Metazoa</taxon>
        <taxon>Spiralia</taxon>
        <taxon>Lophotrochozoa</taxon>
        <taxon>Mollusca</taxon>
        <taxon>Gastropoda</taxon>
        <taxon>Heterobranchia</taxon>
        <taxon>Euthyneura</taxon>
        <taxon>Panpulmonata</taxon>
        <taxon>Eupulmonata</taxon>
        <taxon>Stylommatophora</taxon>
        <taxon>Helicina</taxon>
        <taxon>Arionoidea</taxon>
        <taxon>Arionidae</taxon>
        <taxon>Arion</taxon>
    </lineage>
</organism>
<keyword evidence="1" id="KW-0732">Signal</keyword>
<feature type="chain" id="PRO_5007391668" description="VWFA domain-containing protein" evidence="1">
    <location>
        <begin position="23"/>
        <end position="156"/>
    </location>
</feature>
<protein>
    <recommendedName>
        <fullName evidence="2">VWFA domain-containing protein</fullName>
    </recommendedName>
</protein>
<dbReference type="SUPFAM" id="SSF53300">
    <property type="entry name" value="vWA-like"/>
    <property type="match status" value="1"/>
</dbReference>
<dbReference type="PANTHER" id="PTHR24020">
    <property type="entry name" value="COLLAGEN ALPHA"/>
    <property type="match status" value="1"/>
</dbReference>
<dbReference type="PANTHER" id="PTHR24020:SF20">
    <property type="entry name" value="PH DOMAIN-CONTAINING PROTEIN"/>
    <property type="match status" value="1"/>
</dbReference>
<accession>A0A0B6ZRU1</accession>
<name>A0A0B6ZRU1_9EUPU</name>
<dbReference type="AlphaFoldDB" id="A0A0B6ZRU1"/>
<evidence type="ECO:0000313" key="4">
    <source>
        <dbReference type="EMBL" id="CEK71299.1"/>
    </source>
</evidence>
<dbReference type="Pfam" id="PF00092">
    <property type="entry name" value="VWA"/>
    <property type="match status" value="1"/>
</dbReference>
<reference evidence="3" key="1">
    <citation type="submission" date="2014-12" db="EMBL/GenBank/DDBJ databases">
        <title>Insight into the proteome of Arion vulgaris.</title>
        <authorList>
            <person name="Aradska J."/>
            <person name="Bulat T."/>
            <person name="Smidak R."/>
            <person name="Sarate P."/>
            <person name="Gangsoo J."/>
            <person name="Sialana F."/>
            <person name="Bilban M."/>
            <person name="Lubec G."/>
        </authorList>
    </citation>
    <scope>NUCLEOTIDE SEQUENCE</scope>
    <source>
        <tissue evidence="3">Skin</tissue>
    </source>
</reference>